<gene>
    <name evidence="2" type="ORF">TM51_05282</name>
</gene>
<dbReference type="Proteomes" id="UP000014184">
    <property type="component" value="Unassembled WGS sequence"/>
</dbReference>
<reference evidence="2 3" key="1">
    <citation type="journal article" date="2013" name="Genome Announc.">
        <title>Draft Genome Sequence of the Lignocellulose Decomposer Thermobifida fusca Strain TM51.</title>
        <authorList>
            <person name="Toth A."/>
            <person name="Barna T."/>
            <person name="Nagy I."/>
            <person name="Horvath B."/>
            <person name="Nagy I."/>
            <person name="Tancsics A."/>
            <person name="Kriszt B."/>
            <person name="Baka E."/>
            <person name="Fekete C."/>
            <person name="Kukolya J."/>
        </authorList>
    </citation>
    <scope>NUCLEOTIDE SEQUENCE [LARGE SCALE GENOMIC DNA]</scope>
    <source>
        <strain evidence="2 3">TM51</strain>
    </source>
</reference>
<dbReference type="InterPro" id="IPR010982">
    <property type="entry name" value="Lambda_DNA-bd_dom_sf"/>
</dbReference>
<dbReference type="CDD" id="cd00093">
    <property type="entry name" value="HTH_XRE"/>
    <property type="match status" value="1"/>
</dbReference>
<feature type="domain" description="HTH cro/C1-type" evidence="1">
    <location>
        <begin position="18"/>
        <end position="73"/>
    </location>
</feature>
<dbReference type="SUPFAM" id="SSF47413">
    <property type="entry name" value="lambda repressor-like DNA-binding domains"/>
    <property type="match status" value="1"/>
</dbReference>
<sequence>MQRSYSPTIRRRRISAQLRKFRKQKGLSAAAVGEKLGWPQQKISKIESGEQKRIPAAELDALLEVYGVTDPQIRESLHECARLAKERGWWTRYKDAFPSGLPDFESEASVIRSYECQVIPGILQTPDYADAIFRAYKLREDKEIDRLVKARMERQNILNRVDPPHFMTIIDEAALHRLVGSVEVMRTQLRHLTHMASRHNIDIYVLPFKAGAHAATTGSFMIMDFPDPMDNSIVYVDTPTSILYIEDEEEVREFNVMFSRTQSAALSPTLSMDLVKKVIKSLEE</sequence>
<dbReference type="InterPro" id="IPR043917">
    <property type="entry name" value="DUF5753"/>
</dbReference>
<dbReference type="Pfam" id="PF19054">
    <property type="entry name" value="DUF5753"/>
    <property type="match status" value="1"/>
</dbReference>
<dbReference type="RefSeq" id="WP_011291421.1">
    <property type="nucleotide sequence ID" value="NZ_AOSG01000025.1"/>
</dbReference>
<dbReference type="GO" id="GO:0003677">
    <property type="term" value="F:DNA binding"/>
    <property type="evidence" value="ECO:0007669"/>
    <property type="project" value="UniProtKB-KW"/>
</dbReference>
<name>A0A9P2TAR6_THEFU</name>
<evidence type="ECO:0000313" key="2">
    <source>
        <dbReference type="EMBL" id="EOR71861.1"/>
    </source>
</evidence>
<proteinExistence type="predicted"/>
<protein>
    <submittedName>
        <fullName evidence="2">Helix-hairpin-helix DNA-binding motif-containing protein</fullName>
    </submittedName>
</protein>
<dbReference type="SMART" id="SM00530">
    <property type="entry name" value="HTH_XRE"/>
    <property type="match status" value="1"/>
</dbReference>
<comment type="caution">
    <text evidence="2">The sequence shown here is derived from an EMBL/GenBank/DDBJ whole genome shotgun (WGS) entry which is preliminary data.</text>
</comment>
<accession>A0A9P2TAR6</accession>
<dbReference type="EMBL" id="AOSG01000025">
    <property type="protein sequence ID" value="EOR71861.1"/>
    <property type="molecule type" value="Genomic_DNA"/>
</dbReference>
<dbReference type="InterPro" id="IPR001387">
    <property type="entry name" value="Cro/C1-type_HTH"/>
</dbReference>
<evidence type="ECO:0000313" key="3">
    <source>
        <dbReference type="Proteomes" id="UP000014184"/>
    </source>
</evidence>
<dbReference type="Gene3D" id="1.10.260.40">
    <property type="entry name" value="lambda repressor-like DNA-binding domains"/>
    <property type="match status" value="1"/>
</dbReference>
<dbReference type="AlphaFoldDB" id="A0A9P2TAR6"/>
<dbReference type="Pfam" id="PF13560">
    <property type="entry name" value="HTH_31"/>
    <property type="match status" value="1"/>
</dbReference>
<keyword evidence="3" id="KW-1185">Reference proteome</keyword>
<evidence type="ECO:0000259" key="1">
    <source>
        <dbReference type="PROSITE" id="PS50943"/>
    </source>
</evidence>
<dbReference type="PROSITE" id="PS50943">
    <property type="entry name" value="HTH_CROC1"/>
    <property type="match status" value="1"/>
</dbReference>
<organism evidence="2 3">
    <name type="scientific">Thermobifida fusca TM51</name>
    <dbReference type="NCBI Taxonomy" id="1169414"/>
    <lineage>
        <taxon>Bacteria</taxon>
        <taxon>Bacillati</taxon>
        <taxon>Actinomycetota</taxon>
        <taxon>Actinomycetes</taxon>
        <taxon>Streptosporangiales</taxon>
        <taxon>Nocardiopsidaceae</taxon>
        <taxon>Thermobifida</taxon>
    </lineage>
</organism>
<keyword evidence="2" id="KW-0238">DNA-binding</keyword>